<organism evidence="2 3">
    <name type="scientific">Gordonia spumicola</name>
    <dbReference type="NCBI Taxonomy" id="589161"/>
    <lineage>
        <taxon>Bacteria</taxon>
        <taxon>Bacillati</taxon>
        <taxon>Actinomycetota</taxon>
        <taxon>Actinomycetes</taxon>
        <taxon>Mycobacteriales</taxon>
        <taxon>Gordoniaceae</taxon>
        <taxon>Gordonia</taxon>
    </lineage>
</organism>
<feature type="compositionally biased region" description="Basic and acidic residues" evidence="1">
    <location>
        <begin position="52"/>
        <end position="61"/>
    </location>
</feature>
<gene>
    <name evidence="2" type="ORF">nbrc107696_46470</name>
</gene>
<evidence type="ECO:0000313" key="3">
    <source>
        <dbReference type="Proteomes" id="UP000444960"/>
    </source>
</evidence>
<dbReference type="AlphaFoldDB" id="A0A7I9VGG8"/>
<dbReference type="Proteomes" id="UP000444960">
    <property type="component" value="Unassembled WGS sequence"/>
</dbReference>
<reference evidence="3" key="1">
    <citation type="submission" date="2019-06" db="EMBL/GenBank/DDBJ databases">
        <title>Gordonia isolated from sludge of a wastewater treatment plant.</title>
        <authorList>
            <person name="Tamura T."/>
            <person name="Aoyama K."/>
            <person name="Kang Y."/>
            <person name="Saito S."/>
            <person name="Akiyama N."/>
            <person name="Yazawa K."/>
            <person name="Gonoi T."/>
            <person name="Mikami Y."/>
        </authorList>
    </citation>
    <scope>NUCLEOTIDE SEQUENCE [LARGE SCALE GENOMIC DNA]</scope>
    <source>
        <strain evidence="3">NBRC 107696</strain>
    </source>
</reference>
<protein>
    <submittedName>
        <fullName evidence="2">Uncharacterized protein</fullName>
    </submittedName>
</protein>
<sequence length="61" mass="6583">MVRALVGALAHALIDDPRVSIVTFGVAGGLTVQVDKQRRENQARGVQAGHQRLGDVQRRPP</sequence>
<dbReference type="EMBL" id="BJOV01000010">
    <property type="protein sequence ID" value="GEE04201.1"/>
    <property type="molecule type" value="Genomic_DNA"/>
</dbReference>
<accession>A0A7I9VGG8</accession>
<comment type="caution">
    <text evidence="2">The sequence shown here is derived from an EMBL/GenBank/DDBJ whole genome shotgun (WGS) entry which is preliminary data.</text>
</comment>
<keyword evidence="3" id="KW-1185">Reference proteome</keyword>
<dbReference type="RefSeq" id="WP_228461820.1">
    <property type="nucleotide sequence ID" value="NZ_BJOV01000010.1"/>
</dbReference>
<evidence type="ECO:0000313" key="2">
    <source>
        <dbReference type="EMBL" id="GEE04201.1"/>
    </source>
</evidence>
<name>A0A7I9VGG8_9ACTN</name>
<proteinExistence type="predicted"/>
<feature type="region of interest" description="Disordered" evidence="1">
    <location>
        <begin position="38"/>
        <end position="61"/>
    </location>
</feature>
<evidence type="ECO:0000256" key="1">
    <source>
        <dbReference type="SAM" id="MobiDB-lite"/>
    </source>
</evidence>